<reference evidence="3" key="1">
    <citation type="journal article" date="2019" name="Int. J. Syst. Evol. Microbiol.">
        <title>The Global Catalogue of Microorganisms (GCM) 10K type strain sequencing project: providing services to taxonomists for standard genome sequencing and annotation.</title>
        <authorList>
            <consortium name="The Broad Institute Genomics Platform"/>
            <consortium name="The Broad Institute Genome Sequencing Center for Infectious Disease"/>
            <person name="Wu L."/>
            <person name="Ma J."/>
        </authorList>
    </citation>
    <scope>NUCLEOTIDE SEQUENCE [LARGE SCALE GENOMIC DNA]</scope>
    <source>
        <strain evidence="3">JCM 18053</strain>
    </source>
</reference>
<keyword evidence="1" id="KW-0472">Membrane</keyword>
<evidence type="ECO:0000256" key="1">
    <source>
        <dbReference type="SAM" id="Phobius"/>
    </source>
</evidence>
<protein>
    <recommendedName>
        <fullName evidence="4">Type IV pilus assembly protein PilN</fullName>
    </recommendedName>
</protein>
<keyword evidence="1" id="KW-1133">Transmembrane helix</keyword>
<keyword evidence="1" id="KW-0812">Transmembrane</keyword>
<feature type="transmembrane region" description="Helical" evidence="1">
    <location>
        <begin position="29"/>
        <end position="49"/>
    </location>
</feature>
<evidence type="ECO:0008006" key="4">
    <source>
        <dbReference type="Google" id="ProtNLM"/>
    </source>
</evidence>
<keyword evidence="3" id="KW-1185">Reference proteome</keyword>
<proteinExistence type="predicted"/>
<organism evidence="2 3">
    <name type="scientific">Prosthecobacter algae</name>
    <dbReference type="NCBI Taxonomy" id="1144682"/>
    <lineage>
        <taxon>Bacteria</taxon>
        <taxon>Pseudomonadati</taxon>
        <taxon>Verrucomicrobiota</taxon>
        <taxon>Verrucomicrobiia</taxon>
        <taxon>Verrucomicrobiales</taxon>
        <taxon>Verrucomicrobiaceae</taxon>
        <taxon>Prosthecobacter</taxon>
    </lineage>
</organism>
<sequence length="183" mass="20517">MSDYICHDFKTPRTDTSKRLPNSFKMVPVAFYLALVGGAYFMTMDWMAYKHAQQQKIASEEVKKQHEAVTKKMGDEKAALDAETAKAEEVAKWMEGARNLQPISVAIARAIPPEVRISDLTIERSDQVPANLSLAMKINGGSVTEVGLIESSISRLNYRSYSPQQTKSGDLIEYRSTLVRQEQ</sequence>
<dbReference type="Proteomes" id="UP001499852">
    <property type="component" value="Unassembled WGS sequence"/>
</dbReference>
<gene>
    <name evidence="2" type="ORF">GCM10023213_04760</name>
</gene>
<evidence type="ECO:0000313" key="2">
    <source>
        <dbReference type="EMBL" id="GAA5133977.1"/>
    </source>
</evidence>
<dbReference type="RefSeq" id="WP_345734773.1">
    <property type="nucleotide sequence ID" value="NZ_BAABIA010000001.1"/>
</dbReference>
<accession>A0ABP9NU84</accession>
<comment type="caution">
    <text evidence="2">The sequence shown here is derived from an EMBL/GenBank/DDBJ whole genome shotgun (WGS) entry which is preliminary data.</text>
</comment>
<evidence type="ECO:0000313" key="3">
    <source>
        <dbReference type="Proteomes" id="UP001499852"/>
    </source>
</evidence>
<name>A0ABP9NU84_9BACT</name>
<dbReference type="EMBL" id="BAABIA010000001">
    <property type="protein sequence ID" value="GAA5133977.1"/>
    <property type="molecule type" value="Genomic_DNA"/>
</dbReference>